<dbReference type="EMBL" id="KE145352">
    <property type="protein sequence ID" value="EPE37115.1"/>
    <property type="molecule type" value="Genomic_DNA"/>
</dbReference>
<dbReference type="OrthoDB" id="428577at2759"/>
<evidence type="ECO:0000313" key="1">
    <source>
        <dbReference type="EMBL" id="EPE37115.1"/>
    </source>
</evidence>
<dbReference type="Proteomes" id="UP000016922">
    <property type="component" value="Unassembled WGS sequence"/>
</dbReference>
<dbReference type="RefSeq" id="XP_008076430.1">
    <property type="nucleotide sequence ID" value="XM_008078239.1"/>
</dbReference>
<name>S3DHD5_GLAL2</name>
<sequence>MANVSSESLEFEVAHQGSEELDFSPGYLNGTVGEYGSCGISKVPTDVVSSQDNVQINSDLLQWKPIDSQPLFDPPIEFYLCQEELIDPPYLRHREHMPQRDQIQPPVDEPDDRDLDWEDCSSLASDVEDHVHVTNRSSERLTIPTKYFRDLDDLNARIFENSMFAHYTVNSFSHENADNEPRTSGTFSLDLEDKVSIFLREKYRFELEITYHDFKLKAREDNNPRAPEPEIVGFMQTQLGHGITDVDQSSLVSGANDMLHYIECWSAIARVAKNIKALKAASFCGSFISILVIDKARQDVARLIPIDCNKIEDLASAFDLVFQDFRGRRGFVSESDEYFTPMMLSELSKSILSDLDLNLSPMSVAEEWRCAVHILDMVVLSYAGAHTQPLGASQTRHIHLPGQFIDKHCVTFRRRAFSCIGTFLNREEAWVLEPYDKKAPSEDLSPIYLATNIITFSDIWGPAWKSCAVVEDKARPSTIVRYNVGNGVIIPLSRLLARNEDCPQILEGEVLCHWCPNNYLGENLVKSESARLYLHPDDVLLIGANLRIQYNRSCQSSVQDLTQSLRDSGSLSEFGTLKRRRELDTEVLTMQVGPSYLQLGAQRTYKRRGILWKKALVEEWKHNPEGRNVRLLEYNFGVEVSSCTKNARRQRLINLFGTGTMLSYIRNSSLIWESDECEANFYAALTDPNPKAFRKLYNSHKEWRPDLGKAIQYCLDGLLETGLNENGLELLWVPKKALAQKVNNKP</sequence>
<dbReference type="HOGENOM" id="CLU_372561_0_0_1"/>
<accession>S3DHD5</accession>
<organism evidence="1 2">
    <name type="scientific">Glarea lozoyensis (strain ATCC 20868 / MF5171)</name>
    <dbReference type="NCBI Taxonomy" id="1116229"/>
    <lineage>
        <taxon>Eukaryota</taxon>
        <taxon>Fungi</taxon>
        <taxon>Dikarya</taxon>
        <taxon>Ascomycota</taxon>
        <taxon>Pezizomycotina</taxon>
        <taxon>Leotiomycetes</taxon>
        <taxon>Helotiales</taxon>
        <taxon>Helotiaceae</taxon>
        <taxon>Glarea</taxon>
    </lineage>
</organism>
<gene>
    <name evidence="1" type="ORF">GLAREA_09278</name>
</gene>
<evidence type="ECO:0000313" key="2">
    <source>
        <dbReference type="Proteomes" id="UP000016922"/>
    </source>
</evidence>
<proteinExistence type="predicted"/>
<protein>
    <submittedName>
        <fullName evidence="1">Uncharacterized protein</fullName>
    </submittedName>
</protein>
<reference evidence="1 2" key="1">
    <citation type="journal article" date="2013" name="BMC Genomics">
        <title>Genomics-driven discovery of the pneumocandin biosynthetic gene cluster in the fungus Glarea lozoyensis.</title>
        <authorList>
            <person name="Chen L."/>
            <person name="Yue Q."/>
            <person name="Zhang X."/>
            <person name="Xiang M."/>
            <person name="Wang C."/>
            <person name="Li S."/>
            <person name="Che Y."/>
            <person name="Ortiz-Lopez F.J."/>
            <person name="Bills G.F."/>
            <person name="Liu X."/>
            <person name="An Z."/>
        </authorList>
    </citation>
    <scope>NUCLEOTIDE SEQUENCE [LARGE SCALE GENOMIC DNA]</scope>
    <source>
        <strain evidence="2">ATCC 20868 / MF5171</strain>
    </source>
</reference>
<dbReference type="KEGG" id="glz:GLAREA_09278"/>
<keyword evidence="2" id="KW-1185">Reference proteome</keyword>
<dbReference type="STRING" id="1116229.S3DHD5"/>
<dbReference type="AlphaFoldDB" id="S3DHD5"/>
<dbReference type="GeneID" id="19468326"/>